<accession>A0A1G7RN64</accession>
<dbReference type="EMBL" id="FNCG01000002">
    <property type="protein sequence ID" value="SDG11629.1"/>
    <property type="molecule type" value="Genomic_DNA"/>
</dbReference>
<dbReference type="InterPro" id="IPR046601">
    <property type="entry name" value="DUF6660"/>
</dbReference>
<protein>
    <submittedName>
        <fullName evidence="1">Uncharacterized protein</fullName>
    </submittedName>
</protein>
<keyword evidence="2" id="KW-1185">Reference proteome</keyword>
<reference evidence="2" key="1">
    <citation type="submission" date="2016-10" db="EMBL/GenBank/DDBJ databases">
        <authorList>
            <person name="Varghese N."/>
            <person name="Submissions S."/>
        </authorList>
    </citation>
    <scope>NUCLEOTIDE SEQUENCE [LARGE SCALE GENOMIC DNA]</scope>
    <source>
        <strain evidence="2">Gh-67</strain>
    </source>
</reference>
<gene>
    <name evidence="1" type="ORF">SAMN05192573_102283</name>
</gene>
<sequence>MKYIAVIFSIYFALLAVMPCQDREDMIASVMHLTIQKSHAPNDERGQETCPPFCTCSCCSTARDLTVTVTIGVFTKTIASEYPDYDIPAIQKQPIKIWQPPQIG</sequence>
<name>A0A1G7RN64_9SPHI</name>
<dbReference type="Pfam" id="PF20365">
    <property type="entry name" value="DUF6660"/>
    <property type="match status" value="1"/>
</dbReference>
<dbReference type="RefSeq" id="WP_091163187.1">
    <property type="nucleotide sequence ID" value="NZ_FNCG01000002.1"/>
</dbReference>
<evidence type="ECO:0000313" key="1">
    <source>
        <dbReference type="EMBL" id="SDG11629.1"/>
    </source>
</evidence>
<organism evidence="1 2">
    <name type="scientific">Mucilaginibacter gossypii</name>
    <dbReference type="NCBI Taxonomy" id="551996"/>
    <lineage>
        <taxon>Bacteria</taxon>
        <taxon>Pseudomonadati</taxon>
        <taxon>Bacteroidota</taxon>
        <taxon>Sphingobacteriia</taxon>
        <taxon>Sphingobacteriales</taxon>
        <taxon>Sphingobacteriaceae</taxon>
        <taxon>Mucilaginibacter</taxon>
    </lineage>
</organism>
<dbReference type="AlphaFoldDB" id="A0A1G7RN64"/>
<evidence type="ECO:0000313" key="2">
    <source>
        <dbReference type="Proteomes" id="UP000199705"/>
    </source>
</evidence>
<dbReference type="STRING" id="551996.SAMN05192573_102283"/>
<dbReference type="Proteomes" id="UP000199705">
    <property type="component" value="Unassembled WGS sequence"/>
</dbReference>
<proteinExistence type="predicted"/>